<reference evidence="2 3" key="1">
    <citation type="journal article" date="2022" name="bioRxiv">
        <title>Genomics of Preaxostyla Flagellates Illuminates Evolutionary Transitions and the Path Towards Mitochondrial Loss.</title>
        <authorList>
            <person name="Novak L.V.F."/>
            <person name="Treitli S.C."/>
            <person name="Pyrih J."/>
            <person name="Halakuc P."/>
            <person name="Pipaliya S.V."/>
            <person name="Vacek V."/>
            <person name="Brzon O."/>
            <person name="Soukal P."/>
            <person name="Eme L."/>
            <person name="Dacks J.B."/>
            <person name="Karnkowska A."/>
            <person name="Elias M."/>
            <person name="Hampl V."/>
        </authorList>
    </citation>
    <scope>NUCLEOTIDE SEQUENCE [LARGE SCALE GENOMIC DNA]</scope>
    <source>
        <strain evidence="2">NAU3</strain>
        <tissue evidence="2">Gut</tissue>
    </source>
</reference>
<organism evidence="2 3">
    <name type="scientific">Blattamonas nauphoetae</name>
    <dbReference type="NCBI Taxonomy" id="2049346"/>
    <lineage>
        <taxon>Eukaryota</taxon>
        <taxon>Metamonada</taxon>
        <taxon>Preaxostyla</taxon>
        <taxon>Oxymonadida</taxon>
        <taxon>Blattamonas</taxon>
    </lineage>
</organism>
<feature type="compositionally biased region" description="Low complexity" evidence="1">
    <location>
        <begin position="365"/>
        <end position="380"/>
    </location>
</feature>
<proteinExistence type="predicted"/>
<dbReference type="EMBL" id="JARBJD010000027">
    <property type="protein sequence ID" value="KAK2959731.1"/>
    <property type="molecule type" value="Genomic_DNA"/>
</dbReference>
<keyword evidence="3" id="KW-1185">Reference proteome</keyword>
<sequence length="961" mass="108938">MYTPTQPSDNVKQSFPESQLIPHPFSNGQRMTHRRKRKVELPECAEDVLNNLHRYPLLVWHDPTSSKDSEDSLLEQEDTITLLSFVTSKCETEEVIEWKDLMEWFVCSVIGLESKASWVADSFWFDWDDVVVDRSGRVRINIFASPSGSSPPQSPLSFSAAVSNLCQLFLAMIGQLSMSKCLPTRINQHFRDSLVPTVILRLIDHLVSTGQFIPIFEPSDLDGVISETTRASDEELSNDIGLHDALLCLIVNMYILVQHLENEDLVSHTVRLTDPEIDPRSPKFANFSKLLEPALDEIEKQFDPDLYEEAKRITLWRDLVEKIAIGEEVENDKSFLKLSFFRPTLLSLQAKFQHLASSKDESEDSSTLSLHSSHSTPHTSLEAHLDSSLRTRSSTVQFKQESLQLLTILHSLLTSPLPPSLTKPTPKDPFQIILAFSHLDDLDPTERFDSSIFDEDNDEILTRSLIRCFSVCDLVGADNCIIDVPTFFDRTVSTLSSSDHQVRHVAGSLISRLYDKPSVDSQLPHVWTRLRSAFRDGWPEEQFAFLLFSSKLINASIVDESPPPFTLTEFDWDGLFAADLSEMPFLVVSINLLMAVRTLTIATMDDADSINPIILSFERHHLASSRILLIMEDSDVFPLRTEFVNSLLSYLLIVALLTKSDFHSSETDYIAGHPEIDVRFLIPYQHNFVLLSHTSLNRHKPRQPPLDLLFERALRTNPLTFFFTSEGPYIDIALSLFNNSLCGFHALCRRGVHLSLLENEYVRFGRHVVNSHWMFTTPFLSDTFLLFLHFPPPLVVRFFLPALRSKLNPSLFVNPLRLIMPTLLLVTAPFGDCVSLKELFRSVRHRINLGQYSSTDNDLTLRCESLEWLSIPTGFGSALAHSNIRESLDDPPETLRHSTTNPKFLSVQTRSECDEIAQVGSLIWMSQFTSADNAESIVEQQVRDCNCIGSDVPETDVQGSE</sequence>
<evidence type="ECO:0000256" key="1">
    <source>
        <dbReference type="SAM" id="MobiDB-lite"/>
    </source>
</evidence>
<dbReference type="Proteomes" id="UP001281761">
    <property type="component" value="Unassembled WGS sequence"/>
</dbReference>
<gene>
    <name evidence="2" type="ORF">BLNAU_5220</name>
</gene>
<feature type="region of interest" description="Disordered" evidence="1">
    <location>
        <begin position="1"/>
        <end position="32"/>
    </location>
</feature>
<name>A0ABQ9Y7L3_9EUKA</name>
<comment type="caution">
    <text evidence="2">The sequence shown here is derived from an EMBL/GenBank/DDBJ whole genome shotgun (WGS) entry which is preliminary data.</text>
</comment>
<feature type="region of interest" description="Disordered" evidence="1">
    <location>
        <begin position="363"/>
        <end position="386"/>
    </location>
</feature>
<evidence type="ECO:0000313" key="3">
    <source>
        <dbReference type="Proteomes" id="UP001281761"/>
    </source>
</evidence>
<feature type="compositionally biased region" description="Polar residues" evidence="1">
    <location>
        <begin position="1"/>
        <end position="17"/>
    </location>
</feature>
<accession>A0ABQ9Y7L3</accession>
<evidence type="ECO:0000313" key="2">
    <source>
        <dbReference type="EMBL" id="KAK2959731.1"/>
    </source>
</evidence>
<protein>
    <submittedName>
        <fullName evidence="2">Uncharacterized protein</fullName>
    </submittedName>
</protein>